<feature type="transmembrane region" description="Helical" evidence="2">
    <location>
        <begin position="80"/>
        <end position="100"/>
    </location>
</feature>
<feature type="transmembrane region" description="Helical" evidence="2">
    <location>
        <begin position="112"/>
        <end position="135"/>
    </location>
</feature>
<dbReference type="OMA" id="SEACERW"/>
<protein>
    <recommendedName>
        <fullName evidence="3">DUF6533 domain-containing protein</fullName>
    </recommendedName>
</protein>
<evidence type="ECO:0000313" key="5">
    <source>
        <dbReference type="Proteomes" id="UP000054270"/>
    </source>
</evidence>
<name>A0A0D2LLK4_HYPSF</name>
<dbReference type="STRING" id="945553.A0A0D2LLK4"/>
<evidence type="ECO:0000256" key="1">
    <source>
        <dbReference type="SAM" id="MobiDB-lite"/>
    </source>
</evidence>
<feature type="transmembrane region" description="Helical" evidence="2">
    <location>
        <begin position="155"/>
        <end position="178"/>
    </location>
</feature>
<keyword evidence="2" id="KW-1133">Transmembrane helix</keyword>
<evidence type="ECO:0000313" key="4">
    <source>
        <dbReference type="EMBL" id="KJA28852.1"/>
    </source>
</evidence>
<feature type="transmembrane region" description="Helical" evidence="2">
    <location>
        <begin position="199"/>
        <end position="219"/>
    </location>
</feature>
<reference evidence="5" key="1">
    <citation type="submission" date="2014-04" db="EMBL/GenBank/DDBJ databases">
        <title>Evolutionary Origins and Diversification of the Mycorrhizal Mutualists.</title>
        <authorList>
            <consortium name="DOE Joint Genome Institute"/>
            <consortium name="Mycorrhizal Genomics Consortium"/>
            <person name="Kohler A."/>
            <person name="Kuo A."/>
            <person name="Nagy L.G."/>
            <person name="Floudas D."/>
            <person name="Copeland A."/>
            <person name="Barry K.W."/>
            <person name="Cichocki N."/>
            <person name="Veneault-Fourrey C."/>
            <person name="LaButti K."/>
            <person name="Lindquist E.A."/>
            <person name="Lipzen A."/>
            <person name="Lundell T."/>
            <person name="Morin E."/>
            <person name="Murat C."/>
            <person name="Riley R."/>
            <person name="Ohm R."/>
            <person name="Sun H."/>
            <person name="Tunlid A."/>
            <person name="Henrissat B."/>
            <person name="Grigoriev I.V."/>
            <person name="Hibbett D.S."/>
            <person name="Martin F."/>
        </authorList>
    </citation>
    <scope>NUCLEOTIDE SEQUENCE [LARGE SCALE GENOMIC DNA]</scope>
    <source>
        <strain evidence="5">FD-334 SS-4</strain>
    </source>
</reference>
<keyword evidence="2" id="KW-0472">Membrane</keyword>
<dbReference type="AlphaFoldDB" id="A0A0D2LLK4"/>
<evidence type="ECO:0000256" key="2">
    <source>
        <dbReference type="SAM" id="Phobius"/>
    </source>
</evidence>
<feature type="domain" description="DUF6533" evidence="3">
    <location>
        <begin position="20"/>
        <end position="62"/>
    </location>
</feature>
<feature type="compositionally biased region" description="Polar residues" evidence="1">
    <location>
        <begin position="262"/>
        <end position="283"/>
    </location>
</feature>
<dbReference type="EMBL" id="KN817520">
    <property type="protein sequence ID" value="KJA28852.1"/>
    <property type="molecule type" value="Genomic_DNA"/>
</dbReference>
<evidence type="ECO:0000259" key="3">
    <source>
        <dbReference type="Pfam" id="PF20151"/>
    </source>
</evidence>
<feature type="region of interest" description="Disordered" evidence="1">
    <location>
        <begin position="254"/>
        <end position="283"/>
    </location>
</feature>
<dbReference type="Proteomes" id="UP000054270">
    <property type="component" value="Unassembled WGS sequence"/>
</dbReference>
<organism evidence="4 5">
    <name type="scientific">Hypholoma sublateritium (strain FD-334 SS-4)</name>
    <dbReference type="NCBI Taxonomy" id="945553"/>
    <lineage>
        <taxon>Eukaryota</taxon>
        <taxon>Fungi</taxon>
        <taxon>Dikarya</taxon>
        <taxon>Basidiomycota</taxon>
        <taxon>Agaricomycotina</taxon>
        <taxon>Agaricomycetes</taxon>
        <taxon>Agaricomycetidae</taxon>
        <taxon>Agaricales</taxon>
        <taxon>Agaricineae</taxon>
        <taxon>Strophariaceae</taxon>
        <taxon>Hypholoma</taxon>
    </lineage>
</organism>
<sequence>MESPPAIVTLYTHLMGNYKFQTSNYVLYLYDHLLTLPEEVERVWSQPLTFASLLFYINRYITHCQFIILQVEFYETKWPISFAGGATLSLVVVAELILILRIYGLYLGNKYILGFLLCLLSGQIIVMGWAIHFGIRAPLPPGFPGCVLTGSNNWFAGFWAAPLITDSCIFILTLWRTLRYQRLHGSTTTIKTILRDGTIYFFAIFSLNLMNTLIFSLAVSDLKGVGASFSQIMTSILISRLQLNLKKRPAEISPQLPGIPGSRTNTYVNSYSKNRGSKQQSQESTSFFTIGNLGQEVDDNDDFIATIIEESHAEDEIELFPPVHDAHDQKLQSHLAI</sequence>
<dbReference type="InterPro" id="IPR045340">
    <property type="entry name" value="DUF6533"/>
</dbReference>
<proteinExistence type="predicted"/>
<keyword evidence="5" id="KW-1185">Reference proteome</keyword>
<dbReference type="Pfam" id="PF20151">
    <property type="entry name" value="DUF6533"/>
    <property type="match status" value="1"/>
</dbReference>
<gene>
    <name evidence="4" type="ORF">HYPSUDRAFT_197005</name>
</gene>
<dbReference type="OrthoDB" id="3242376at2759"/>
<keyword evidence="2" id="KW-0812">Transmembrane</keyword>
<accession>A0A0D2LLK4</accession>